<dbReference type="GeneID" id="136080133"/>
<proteinExistence type="inferred from homology"/>
<accession>A0ABM4BUH5</accession>
<keyword evidence="1" id="KW-0233">DNA recombination</keyword>
<dbReference type="SUPFAM" id="SSF52540">
    <property type="entry name" value="P-loop containing nucleoside triphosphate hydrolases"/>
    <property type="match status" value="2"/>
</dbReference>
<keyword evidence="1" id="KW-0347">Helicase</keyword>
<evidence type="ECO:0000259" key="3">
    <source>
        <dbReference type="Pfam" id="PF21530"/>
    </source>
</evidence>
<organism evidence="4 5">
    <name type="scientific">Hydra vulgaris</name>
    <name type="common">Hydra</name>
    <name type="synonym">Hydra attenuata</name>
    <dbReference type="NCBI Taxonomy" id="6087"/>
    <lineage>
        <taxon>Eukaryota</taxon>
        <taxon>Metazoa</taxon>
        <taxon>Cnidaria</taxon>
        <taxon>Hydrozoa</taxon>
        <taxon>Hydroidolina</taxon>
        <taxon>Anthoathecata</taxon>
        <taxon>Aplanulata</taxon>
        <taxon>Hydridae</taxon>
        <taxon>Hydra</taxon>
    </lineage>
</organism>
<keyword evidence="1" id="KW-0378">Hydrolase</keyword>
<feature type="domain" description="DNA helicase Pif1-like DEAD-box helicase" evidence="2">
    <location>
        <begin position="4"/>
        <end position="164"/>
    </location>
</feature>
<protein>
    <recommendedName>
        <fullName evidence="1">ATP-dependent DNA helicase</fullName>
        <ecNumber evidence="1">5.6.2.3</ecNumber>
    </recommendedName>
</protein>
<dbReference type="InterPro" id="IPR051055">
    <property type="entry name" value="PIF1_helicase"/>
</dbReference>
<dbReference type="InterPro" id="IPR049163">
    <property type="entry name" value="Pif1-like_2B_dom"/>
</dbReference>
<dbReference type="RefSeq" id="XP_065652815.1">
    <property type="nucleotide sequence ID" value="XM_065796743.1"/>
</dbReference>
<keyword evidence="1" id="KW-0547">Nucleotide-binding</keyword>
<comment type="cofactor">
    <cofactor evidence="1">
        <name>Mg(2+)</name>
        <dbReference type="ChEBI" id="CHEBI:18420"/>
    </cofactor>
</comment>
<dbReference type="Gene3D" id="3.40.50.300">
    <property type="entry name" value="P-loop containing nucleotide triphosphate hydrolases"/>
    <property type="match status" value="1"/>
</dbReference>
<dbReference type="InterPro" id="IPR027417">
    <property type="entry name" value="P-loop_NTPase"/>
</dbReference>
<dbReference type="PANTHER" id="PTHR47642:SF7">
    <property type="entry name" value="ATP-DEPENDENT DNA HELICASE PIF1"/>
    <property type="match status" value="1"/>
</dbReference>
<dbReference type="Pfam" id="PF05970">
    <property type="entry name" value="PIF1"/>
    <property type="match status" value="1"/>
</dbReference>
<dbReference type="PANTHER" id="PTHR47642">
    <property type="entry name" value="ATP-DEPENDENT DNA HELICASE"/>
    <property type="match status" value="1"/>
</dbReference>
<comment type="similarity">
    <text evidence="1">Belongs to the helicase family.</text>
</comment>
<evidence type="ECO:0000313" key="5">
    <source>
        <dbReference type="RefSeq" id="XP_065652815.1"/>
    </source>
</evidence>
<keyword evidence="1" id="KW-0227">DNA damage</keyword>
<dbReference type="Proteomes" id="UP001652625">
    <property type="component" value="Chromosome 05"/>
</dbReference>
<keyword evidence="1" id="KW-0234">DNA repair</keyword>
<comment type="catalytic activity">
    <reaction evidence="1">
        <text>ATP + H2O = ADP + phosphate + H(+)</text>
        <dbReference type="Rhea" id="RHEA:13065"/>
        <dbReference type="ChEBI" id="CHEBI:15377"/>
        <dbReference type="ChEBI" id="CHEBI:15378"/>
        <dbReference type="ChEBI" id="CHEBI:30616"/>
        <dbReference type="ChEBI" id="CHEBI:43474"/>
        <dbReference type="ChEBI" id="CHEBI:456216"/>
        <dbReference type="EC" id="5.6.2.3"/>
    </reaction>
</comment>
<sequence length="524" mass="60052">MKESIFFITGGAGCGKSYIVKEIAQSIQLYNTINITANTGKAAHLLNGVNIHAFAGIETGVKSLDYYKRHMHPDIKKAWLETNVLIIDEVSMINAQTFEILHLIACEIKQCYDELFGGIQVIACGDFFQLPHIKGEFVFKSKIWQQYMTQVLVLTECFRQKEDAQVFGALNEIRFGQVSDQTINYFKTHCFEKIENLNTKNTRLFFRNMEVDVYNYKKKESIKHEDSSSAVFLKIGAIVMLVRNINVEEGLSNGTIGTAILIENNAVWIIMNRKEVKIECVKEEILDCSHAVVGSRLGLRLKLAFSFTVCKAEGNIIWWQKFEYLPATNGLLSDYVRITSGKPVYELWYHCMLISFNKQFENKLSLSNFIQDGKKREKLLNKSNVFLNAFENYLVNDHDHFSGQVFGLAEIIATKIRRTLNIKPFLSIILFAQNNLIKSKNVQEEIKKIKEAYEGVQKLWNFLNLKTLKSLLHIYTVLDKVVLGSLMIAFDERTFEFTKFHILNHVSIFSYTSKLNSAISLIAA</sequence>
<keyword evidence="4" id="KW-1185">Reference proteome</keyword>
<reference evidence="5" key="1">
    <citation type="submission" date="2025-08" db="UniProtKB">
        <authorList>
            <consortium name="RefSeq"/>
        </authorList>
    </citation>
    <scope>IDENTIFICATION</scope>
</reference>
<gene>
    <name evidence="5" type="primary">LOC136080133</name>
</gene>
<evidence type="ECO:0000313" key="4">
    <source>
        <dbReference type="Proteomes" id="UP001652625"/>
    </source>
</evidence>
<dbReference type="InterPro" id="IPR010285">
    <property type="entry name" value="DNA_helicase_pif1-like_DEAD"/>
</dbReference>
<evidence type="ECO:0000259" key="2">
    <source>
        <dbReference type="Pfam" id="PF05970"/>
    </source>
</evidence>
<name>A0ABM4BUH5_HYDVU</name>
<dbReference type="EC" id="5.6.2.3" evidence="1"/>
<feature type="domain" description="DNA helicase Pif1-like 2B" evidence="3">
    <location>
        <begin position="233"/>
        <end position="258"/>
    </location>
</feature>
<dbReference type="Pfam" id="PF21530">
    <property type="entry name" value="Pif1_2B_dom"/>
    <property type="match status" value="1"/>
</dbReference>
<evidence type="ECO:0000256" key="1">
    <source>
        <dbReference type="RuleBase" id="RU363044"/>
    </source>
</evidence>
<keyword evidence="1" id="KW-0067">ATP-binding</keyword>